<dbReference type="Pfam" id="PF17146">
    <property type="entry name" value="PIN_6"/>
    <property type="match status" value="1"/>
</dbReference>
<dbReference type="GO" id="GO:0046872">
    <property type="term" value="F:metal ion binding"/>
    <property type="evidence" value="ECO:0007669"/>
    <property type="project" value="UniProtKB-KW"/>
</dbReference>
<proteinExistence type="predicted"/>
<organism evidence="5 6">
    <name type="scientific">Methanolapillus ohkumae</name>
    <dbReference type="NCBI Taxonomy" id="3028298"/>
    <lineage>
        <taxon>Archaea</taxon>
        <taxon>Methanobacteriati</taxon>
        <taxon>Methanobacteriota</taxon>
        <taxon>Stenosarchaea group</taxon>
        <taxon>Methanomicrobia</taxon>
        <taxon>Methanosarcinales</taxon>
        <taxon>Methanosarcinaceae</taxon>
        <taxon>Methanolapillus</taxon>
    </lineage>
</organism>
<dbReference type="PANTHER" id="PTHR12814:SF2">
    <property type="entry name" value="RNA-BINDING PROTEIN NOB1"/>
    <property type="match status" value="1"/>
</dbReference>
<keyword evidence="1" id="KW-0540">Nuclease</keyword>
<evidence type="ECO:0000256" key="3">
    <source>
        <dbReference type="ARBA" id="ARBA00022801"/>
    </source>
</evidence>
<dbReference type="Proteomes" id="UP001304970">
    <property type="component" value="Chromosome"/>
</dbReference>
<dbReference type="GeneID" id="89227907"/>
<evidence type="ECO:0000256" key="2">
    <source>
        <dbReference type="ARBA" id="ARBA00022723"/>
    </source>
</evidence>
<dbReference type="InterPro" id="IPR033411">
    <property type="entry name" value="Ribonuclease_PIN"/>
</dbReference>
<keyword evidence="3" id="KW-0378">Hydrolase</keyword>
<dbReference type="CDD" id="cd09876">
    <property type="entry name" value="PIN_Nob1-like"/>
    <property type="match status" value="1"/>
</dbReference>
<feature type="domain" description="Ribonuclease PIN" evidence="4">
    <location>
        <begin position="8"/>
        <end position="92"/>
    </location>
</feature>
<dbReference type="GO" id="GO:0030688">
    <property type="term" value="C:preribosome, small subunit precursor"/>
    <property type="evidence" value="ECO:0007669"/>
    <property type="project" value="TreeGrafter"/>
</dbReference>
<dbReference type="GO" id="GO:0016787">
    <property type="term" value="F:hydrolase activity"/>
    <property type="evidence" value="ECO:0007669"/>
    <property type="project" value="UniProtKB-KW"/>
</dbReference>
<dbReference type="EMBL" id="CP131061">
    <property type="protein sequence ID" value="WNY26723.1"/>
    <property type="molecule type" value="Genomic_DNA"/>
</dbReference>
<evidence type="ECO:0000259" key="4">
    <source>
        <dbReference type="Pfam" id="PF17146"/>
    </source>
</evidence>
<accession>A0AA97A5R9</accession>
<evidence type="ECO:0000256" key="1">
    <source>
        <dbReference type="ARBA" id="ARBA00022722"/>
    </source>
</evidence>
<gene>
    <name evidence="5" type="ORF">MsAm2_04990</name>
</gene>
<dbReference type="GO" id="GO:0030490">
    <property type="term" value="P:maturation of SSU-rRNA"/>
    <property type="evidence" value="ECO:0007669"/>
    <property type="project" value="TreeGrafter"/>
</dbReference>
<evidence type="ECO:0000313" key="5">
    <source>
        <dbReference type="EMBL" id="WNY26723.1"/>
    </source>
</evidence>
<evidence type="ECO:0000313" key="6">
    <source>
        <dbReference type="Proteomes" id="UP001304970"/>
    </source>
</evidence>
<dbReference type="Gene3D" id="2.20.28.10">
    <property type="match status" value="1"/>
</dbReference>
<sequence length="179" mass="20496">MTEKQLYIADSAVFIMGNCPFSYSQMISIPGVESEIKSEDALLRFDIAKAEGLRIEAVDKSYTDEIKKHAEWTRDIDELSKTDLDVLSKALEYRGIAILLTDDFAVQNIATRLNIAVLPVAQRIIKDNIIWQKQCIGCFKYFKEGEECPICGSPLKKKMKKKLKKKPISCYEQETKEYE</sequence>
<dbReference type="AlphaFoldDB" id="A0AA97A5R9"/>
<dbReference type="PANTHER" id="PTHR12814">
    <property type="entry name" value="RNA-BINDING PROTEIN NOB1"/>
    <property type="match status" value="1"/>
</dbReference>
<dbReference type="GO" id="GO:0004521">
    <property type="term" value="F:RNA endonuclease activity"/>
    <property type="evidence" value="ECO:0007669"/>
    <property type="project" value="TreeGrafter"/>
</dbReference>
<dbReference type="Gene3D" id="3.40.50.1010">
    <property type="entry name" value="5'-nuclease"/>
    <property type="match status" value="1"/>
</dbReference>
<protein>
    <recommendedName>
        <fullName evidence="4">Ribonuclease PIN domain-containing protein</fullName>
    </recommendedName>
</protein>
<dbReference type="InterPro" id="IPR039907">
    <property type="entry name" value="NOB1"/>
</dbReference>
<dbReference type="RefSeq" id="WP_338098490.1">
    <property type="nucleotide sequence ID" value="NZ_CP131061.1"/>
</dbReference>
<reference evidence="5 6" key="1">
    <citation type="submission" date="2023-07" db="EMBL/GenBank/DDBJ databases">
        <title>Closed genome sequence of Methanosarcinaceae archaeon Am2.</title>
        <authorList>
            <person name="Poehlein A."/>
            <person name="Protasov E."/>
            <person name="Platt K."/>
            <person name="Reeh H."/>
            <person name="Daniel R."/>
            <person name="Brune A."/>
        </authorList>
    </citation>
    <scope>NUCLEOTIDE SEQUENCE [LARGE SCALE GENOMIC DNA]</scope>
    <source>
        <strain evidence="5 6">Am2</strain>
    </source>
</reference>
<name>A0AA97A5R9_9EURY</name>
<keyword evidence="2" id="KW-0479">Metal-binding</keyword>
<keyword evidence="6" id="KW-1185">Reference proteome</keyword>